<evidence type="ECO:0000256" key="7">
    <source>
        <dbReference type="ARBA" id="ARBA00023049"/>
    </source>
</evidence>
<sequence>MKKTFGFLGGILLGLGALAQTDEIPPEFGYITNSLPLVVLEIRYAGNHNFTGKPINGYEKPEAILSKSALIQLMKAYYYFLGKGYTFKFFDAYRPQTAVNHFRTWARDEADTLSKKEFYPNIPKKNLFKLGYISTQSGHSRGSTLDLTLIDLKTGVEVDMGSPYDFFGEISHHNTQKITKKQKQNRLLLKQGMRKFGFIAYPKEWWHYTLYNEPFRHTYFDFPVH</sequence>
<feature type="active site" description="Proton donor/acceptor" evidence="9">
    <location>
        <position position="204"/>
    </location>
</feature>
<evidence type="ECO:0000256" key="1">
    <source>
        <dbReference type="ARBA" id="ARBA00001362"/>
    </source>
</evidence>
<keyword evidence="8 10" id="KW-0961">Cell wall biogenesis/degradation</keyword>
<keyword evidence="4 9" id="KW-0378">Hydrolase</keyword>
<keyword evidence="5 9" id="KW-0862">Zinc</keyword>
<evidence type="ECO:0000256" key="10">
    <source>
        <dbReference type="PIRNR" id="PIRNR026671"/>
    </source>
</evidence>
<dbReference type="EC" id="3.4.13.22" evidence="9 10"/>
<feature type="site" description="Transition state stabilizer" evidence="9">
    <location>
        <position position="94"/>
    </location>
</feature>
<comment type="function">
    <text evidence="9 10">Catalyzes hydrolysis of the D-alanyl-D-alanine dipeptide.</text>
</comment>
<proteinExistence type="inferred from homology"/>
<dbReference type="InterPro" id="IPR000755">
    <property type="entry name" value="A_A_dipeptidase"/>
</dbReference>
<evidence type="ECO:0000313" key="12">
    <source>
        <dbReference type="EMBL" id="MDT0295192.1"/>
    </source>
</evidence>
<keyword evidence="7 9" id="KW-0482">Metalloprotease</keyword>
<dbReference type="PIRSF" id="PIRSF026671">
    <property type="entry name" value="AA_dipeptidase"/>
    <property type="match status" value="1"/>
</dbReference>
<evidence type="ECO:0000256" key="3">
    <source>
        <dbReference type="ARBA" id="ARBA00022723"/>
    </source>
</evidence>
<dbReference type="RefSeq" id="WP_311402122.1">
    <property type="nucleotide sequence ID" value="NZ_JAVRBG010000010.1"/>
</dbReference>
<comment type="caution">
    <text evidence="12">The sequence shown here is derived from an EMBL/GenBank/DDBJ whole genome shotgun (WGS) entry which is preliminary data.</text>
</comment>
<keyword evidence="6 9" id="KW-0224">Dipeptidase</keyword>
<evidence type="ECO:0000256" key="2">
    <source>
        <dbReference type="ARBA" id="ARBA00022670"/>
    </source>
</evidence>
<keyword evidence="2 9" id="KW-0645">Protease</keyword>
<gene>
    <name evidence="12" type="ORF">RLT85_11165</name>
</gene>
<evidence type="ECO:0000256" key="5">
    <source>
        <dbReference type="ARBA" id="ARBA00022833"/>
    </source>
</evidence>
<dbReference type="Gene3D" id="3.30.1380.10">
    <property type="match status" value="1"/>
</dbReference>
<feature type="binding site" evidence="9">
    <location>
        <position position="139"/>
    </location>
    <ligand>
        <name>Zn(2+)</name>
        <dbReference type="ChEBI" id="CHEBI:29105"/>
        <note>catalytic</note>
    </ligand>
</feature>
<evidence type="ECO:0000256" key="9">
    <source>
        <dbReference type="HAMAP-Rule" id="MF_01924"/>
    </source>
</evidence>
<keyword evidence="13" id="KW-1185">Reference proteome</keyword>
<dbReference type="PANTHER" id="PTHR43126">
    <property type="entry name" value="D-ALANYL-D-ALANINE DIPEPTIDASE"/>
    <property type="match status" value="1"/>
</dbReference>
<dbReference type="Pfam" id="PF01427">
    <property type="entry name" value="Peptidase_M15"/>
    <property type="match status" value="1"/>
</dbReference>
<evidence type="ECO:0000256" key="6">
    <source>
        <dbReference type="ARBA" id="ARBA00022997"/>
    </source>
</evidence>
<dbReference type="PANTHER" id="PTHR43126:SF1">
    <property type="entry name" value="D-ALANYL-D-ALANINE DIPEPTIDASE"/>
    <property type="match status" value="1"/>
</dbReference>
<comment type="catalytic activity">
    <reaction evidence="1 9 10">
        <text>D-alanyl-D-alanine + H2O = 2 D-alanine</text>
        <dbReference type="Rhea" id="RHEA:20661"/>
        <dbReference type="ChEBI" id="CHEBI:15377"/>
        <dbReference type="ChEBI" id="CHEBI:57416"/>
        <dbReference type="ChEBI" id="CHEBI:57822"/>
        <dbReference type="EC" id="3.4.13.22"/>
    </reaction>
</comment>
<comment type="similarity">
    <text evidence="9 10">Belongs to the peptidase M15D family.</text>
</comment>
<evidence type="ECO:0000256" key="11">
    <source>
        <dbReference type="SAM" id="SignalP"/>
    </source>
</evidence>
<dbReference type="CDD" id="cd14817">
    <property type="entry name" value="D-Ala-D-Ala_dipeptidase_VanX"/>
    <property type="match status" value="1"/>
</dbReference>
<dbReference type="InterPro" id="IPR009045">
    <property type="entry name" value="Zn_M74/Hedgehog-like"/>
</dbReference>
<organism evidence="12 13">
    <name type="scientific">Mesonia ostreae</name>
    <dbReference type="NCBI Taxonomy" id="861110"/>
    <lineage>
        <taxon>Bacteria</taxon>
        <taxon>Pseudomonadati</taxon>
        <taxon>Bacteroidota</taxon>
        <taxon>Flavobacteriia</taxon>
        <taxon>Flavobacteriales</taxon>
        <taxon>Flavobacteriaceae</taxon>
        <taxon>Mesonia</taxon>
    </lineage>
</organism>
<dbReference type="Proteomes" id="UP001182991">
    <property type="component" value="Unassembled WGS sequence"/>
</dbReference>
<dbReference type="EMBL" id="JAVRBG010000010">
    <property type="protein sequence ID" value="MDT0295192.1"/>
    <property type="molecule type" value="Genomic_DNA"/>
</dbReference>
<keyword evidence="11" id="KW-0732">Signal</keyword>
<name>A0ABU2KKE4_9FLAO</name>
<feature type="signal peptide" evidence="11">
    <location>
        <begin position="1"/>
        <end position="19"/>
    </location>
</feature>
<feature type="binding site" evidence="9">
    <location>
        <position position="207"/>
    </location>
    <ligand>
        <name>Zn(2+)</name>
        <dbReference type="ChEBI" id="CHEBI:29105"/>
        <note>catalytic</note>
    </ligand>
</feature>
<dbReference type="HAMAP" id="MF_01924">
    <property type="entry name" value="A_A_dipeptidase"/>
    <property type="match status" value="1"/>
</dbReference>
<feature type="binding site" evidence="9">
    <location>
        <position position="146"/>
    </location>
    <ligand>
        <name>Zn(2+)</name>
        <dbReference type="ChEBI" id="CHEBI:29105"/>
        <note>catalytic</note>
    </ligand>
</feature>
<keyword evidence="3 9" id="KW-0479">Metal-binding</keyword>
<evidence type="ECO:0000256" key="8">
    <source>
        <dbReference type="ARBA" id="ARBA00023316"/>
    </source>
</evidence>
<dbReference type="SUPFAM" id="SSF55166">
    <property type="entry name" value="Hedgehog/DD-peptidase"/>
    <property type="match status" value="1"/>
</dbReference>
<evidence type="ECO:0000313" key="13">
    <source>
        <dbReference type="Proteomes" id="UP001182991"/>
    </source>
</evidence>
<accession>A0ABU2KKE4</accession>
<evidence type="ECO:0000256" key="4">
    <source>
        <dbReference type="ARBA" id="ARBA00022801"/>
    </source>
</evidence>
<feature type="chain" id="PRO_5046550427" description="D-alanyl-D-alanine dipeptidase" evidence="11">
    <location>
        <begin position="20"/>
        <end position="225"/>
    </location>
</feature>
<reference evidence="13" key="1">
    <citation type="submission" date="2023-07" db="EMBL/GenBank/DDBJ databases">
        <title>Isolating and identifying novel microbial strains from the Mariana Trench.</title>
        <authorList>
            <person name="Fu H."/>
        </authorList>
    </citation>
    <scope>NUCLEOTIDE SEQUENCE [LARGE SCALE GENOMIC DNA]</scope>
    <source>
        <strain evidence="13">T-y2</strain>
    </source>
</reference>
<comment type="cofactor">
    <cofactor evidence="9">
        <name>Zn(2+)</name>
        <dbReference type="ChEBI" id="CHEBI:29105"/>
    </cofactor>
    <text evidence="9">Binds 1 zinc ion per subunit.</text>
</comment>
<protein>
    <recommendedName>
        <fullName evidence="9 10">D-alanyl-D-alanine dipeptidase</fullName>
        <shortName evidence="9 10">D-Ala-D-Ala dipeptidase</shortName>
        <ecNumber evidence="9 10">3.4.13.22</ecNumber>
    </recommendedName>
</protein>